<keyword evidence="2" id="KW-1185">Reference proteome</keyword>
<organism evidence="1 2">
    <name type="scientific">Paenibacillus mesotrionivorans</name>
    <dbReference type="NCBI Taxonomy" id="3160968"/>
    <lineage>
        <taxon>Bacteria</taxon>
        <taxon>Bacillati</taxon>
        <taxon>Bacillota</taxon>
        <taxon>Bacilli</taxon>
        <taxon>Bacillales</taxon>
        <taxon>Paenibacillaceae</taxon>
        <taxon>Paenibacillus</taxon>
    </lineage>
</organism>
<protein>
    <submittedName>
        <fullName evidence="1">Uncharacterized protein</fullName>
    </submittedName>
</protein>
<dbReference type="EMBL" id="JBJURJ010000012">
    <property type="protein sequence ID" value="MFM9330271.1"/>
    <property type="molecule type" value="Genomic_DNA"/>
</dbReference>
<gene>
    <name evidence="1" type="ORF">ACI1P1_18390</name>
</gene>
<accession>A0ACC7P2U9</accession>
<proteinExistence type="predicted"/>
<evidence type="ECO:0000313" key="1">
    <source>
        <dbReference type="EMBL" id="MFM9330271.1"/>
    </source>
</evidence>
<sequence>MKYAAVLFLAAWLAVFFPRKDLENENKPAKANEKAAYAILGALAVLLCVLQKWELFPVLARWMDESMMEIYRLTGGGPS</sequence>
<dbReference type="Proteomes" id="UP001631969">
    <property type="component" value="Unassembled WGS sequence"/>
</dbReference>
<reference evidence="1" key="1">
    <citation type="submission" date="2024-12" db="EMBL/GenBank/DDBJ databases">
        <authorList>
            <person name="Wu N."/>
        </authorList>
    </citation>
    <scope>NUCLEOTIDE SEQUENCE</scope>
    <source>
        <strain evidence="1">P15</strain>
    </source>
</reference>
<comment type="caution">
    <text evidence="1">The sequence shown here is derived from an EMBL/GenBank/DDBJ whole genome shotgun (WGS) entry which is preliminary data.</text>
</comment>
<name>A0ACC7P2U9_9BACL</name>
<evidence type="ECO:0000313" key="2">
    <source>
        <dbReference type="Proteomes" id="UP001631969"/>
    </source>
</evidence>